<protein>
    <recommendedName>
        <fullName evidence="16">RING-type domain-containing protein</fullName>
    </recommendedName>
</protein>
<dbReference type="PROSITE" id="PS50089">
    <property type="entry name" value="ZF_RING_2"/>
    <property type="match status" value="1"/>
</dbReference>
<dbReference type="InterPro" id="IPR000967">
    <property type="entry name" value="Znf_NFX1"/>
</dbReference>
<feature type="compositionally biased region" description="Polar residues" evidence="11">
    <location>
        <begin position="182"/>
        <end position="193"/>
    </location>
</feature>
<evidence type="ECO:0000256" key="3">
    <source>
        <dbReference type="ARBA" id="ARBA00022723"/>
    </source>
</evidence>
<keyword evidence="9" id="KW-0539">Nucleus</keyword>
<keyword evidence="3" id="KW-0479">Metal-binding</keyword>
<feature type="compositionally biased region" description="Basic and acidic residues" evidence="11">
    <location>
        <begin position="245"/>
        <end position="263"/>
    </location>
</feature>
<comment type="similarity">
    <text evidence="2">Belongs to the NFX1 family.</text>
</comment>
<evidence type="ECO:0000259" key="13">
    <source>
        <dbReference type="PROSITE" id="PS50089"/>
    </source>
</evidence>
<feature type="compositionally biased region" description="Basic residues" evidence="11">
    <location>
        <begin position="46"/>
        <end position="55"/>
    </location>
</feature>
<evidence type="ECO:0000256" key="9">
    <source>
        <dbReference type="ARBA" id="ARBA00023242"/>
    </source>
</evidence>
<sequence>MAEVPVTDTSTLNPESAEFVPAAKLNQQHSRRNYRQREPNQDWRANHVRPHHHLRESRNRCQDEFENPTAVLSEPPIRGGSRNGGRGRVRGGPGNGGHADEYRPHSGRFTQPPIDGCSSRKEYGGHGRNNPSTSNRLRADEKKEGSTVEANGRETNRDSGWKKSSRPRDERSMKEPRDHEGNQASGRDTVQNIQEHDQRSHKGWRGGDHRMQSGSRRKVPAPNHGIEGNWRERESVKMMGPETEDDKHEDLRRNRGDVKEKRPPLQNSGPRRGGGSERRAANCTKPLKSKESQTGCLIEQLTEEKYECMVCCDTIRLVAPVWSCQSCFHVFHLNCIKKWARSPTSQADDGKEGWRCPACQHVTLKVPNAYTCFCGKVCNPEFQRTEIPHSCGDMCGKKRNGGDCSHPCNIKQVRCSQPGPLLCEDVCGALLNCSQHKCAQVCHASPCPPCKLLVQQACFCGVVFRDVACGTDSEHFDGSGYFSCSKTCGKILDCQSHHCQQFCHPGQCQPCPLSPKLVHSCSCGQTPLSKLLELGYPERKTCTDPIPSCGKTCNKPLPCGDYDSVHLCEKLCHEDICGPCSLTSSIKCRCGSNSKDMEHKCAMICGYKLNCGLHRCQELCHRGNCQPCWQTSFDELACYCGETVLFPPIPCGTRPPECKNVCTRGHECDHPVFHSCHNEEKCPPCTYLMKKWCMGNHEERSNIPCHLQDISCGLVCDKLLDCGSHHCKRICHRGDCQEDGVCKQPCIFPKPGCSHPCAAPCHPGMPCPPSVCSAKVPPSYSSTSHLIFFLLHALPCRFFSFWCATCSNIFANIFTFSIKLILFFNKKGPVTSSLITSCALKPLKSPRQISPNTS</sequence>
<evidence type="ECO:0000256" key="8">
    <source>
        <dbReference type="ARBA" id="ARBA00023163"/>
    </source>
</evidence>
<keyword evidence="4" id="KW-0677">Repeat</keyword>
<keyword evidence="15" id="KW-1185">Reference proteome</keyword>
<dbReference type="PANTHER" id="PTHR12360">
    <property type="entry name" value="NUCLEAR TRANSCRIPTION FACTOR, X-BOX BINDING 1 NFX1"/>
    <property type="match status" value="1"/>
</dbReference>
<dbReference type="CDD" id="cd06008">
    <property type="entry name" value="NF-X1-zinc-finger"/>
    <property type="match status" value="5"/>
</dbReference>
<evidence type="ECO:0008006" key="16">
    <source>
        <dbReference type="Google" id="ProtNLM"/>
    </source>
</evidence>
<organism evidence="14 15">
    <name type="scientific">Danionella cerebrum</name>
    <dbReference type="NCBI Taxonomy" id="2873325"/>
    <lineage>
        <taxon>Eukaryota</taxon>
        <taxon>Metazoa</taxon>
        <taxon>Chordata</taxon>
        <taxon>Craniata</taxon>
        <taxon>Vertebrata</taxon>
        <taxon>Euteleostomi</taxon>
        <taxon>Actinopterygii</taxon>
        <taxon>Neopterygii</taxon>
        <taxon>Teleostei</taxon>
        <taxon>Ostariophysi</taxon>
        <taxon>Cypriniformes</taxon>
        <taxon>Danionidae</taxon>
        <taxon>Danioninae</taxon>
        <taxon>Danionella</taxon>
    </lineage>
</organism>
<evidence type="ECO:0000256" key="11">
    <source>
        <dbReference type="SAM" id="MobiDB-lite"/>
    </source>
</evidence>
<dbReference type="GO" id="GO:0005634">
    <property type="term" value="C:nucleus"/>
    <property type="evidence" value="ECO:0007669"/>
    <property type="project" value="UniProtKB-SubCell"/>
</dbReference>
<feature type="compositionally biased region" description="Basic and acidic residues" evidence="11">
    <location>
        <begin position="137"/>
        <end position="181"/>
    </location>
</feature>
<keyword evidence="6" id="KW-0862">Zinc</keyword>
<dbReference type="AlphaFoldDB" id="A0A553RD75"/>
<dbReference type="CDD" id="cd16696">
    <property type="entry name" value="RING-CH-C4HC3_NFX1"/>
    <property type="match status" value="1"/>
</dbReference>
<evidence type="ECO:0000256" key="4">
    <source>
        <dbReference type="ARBA" id="ARBA00022737"/>
    </source>
</evidence>
<evidence type="ECO:0000313" key="15">
    <source>
        <dbReference type="Proteomes" id="UP000316079"/>
    </source>
</evidence>
<evidence type="ECO:0000256" key="6">
    <source>
        <dbReference type="ARBA" id="ARBA00022833"/>
    </source>
</evidence>
<evidence type="ECO:0000256" key="7">
    <source>
        <dbReference type="ARBA" id="ARBA00023015"/>
    </source>
</evidence>
<evidence type="ECO:0000313" key="14">
    <source>
        <dbReference type="EMBL" id="TRZ00114.1"/>
    </source>
</evidence>
<comment type="caution">
    <text evidence="14">The sequence shown here is derived from an EMBL/GenBank/DDBJ whole genome shotgun (WGS) entry which is preliminary data.</text>
</comment>
<feature type="region of interest" description="Disordered" evidence="11">
    <location>
        <begin position="1"/>
        <end position="283"/>
    </location>
</feature>
<evidence type="ECO:0000256" key="2">
    <source>
        <dbReference type="ARBA" id="ARBA00007269"/>
    </source>
</evidence>
<dbReference type="Pfam" id="PF01422">
    <property type="entry name" value="zf-NF-X1"/>
    <property type="match status" value="6"/>
</dbReference>
<keyword evidence="7" id="KW-0805">Transcription regulation</keyword>
<dbReference type="Proteomes" id="UP000316079">
    <property type="component" value="Unassembled WGS sequence"/>
</dbReference>
<keyword evidence="8" id="KW-0804">Transcription</keyword>
<keyword evidence="5 10" id="KW-0863">Zinc-finger</keyword>
<dbReference type="EMBL" id="SRMA01024818">
    <property type="protein sequence ID" value="TRZ00114.1"/>
    <property type="molecule type" value="Genomic_DNA"/>
</dbReference>
<feature type="domain" description="RING-type" evidence="13">
    <location>
        <begin position="308"/>
        <end position="360"/>
    </location>
</feature>
<dbReference type="SMART" id="SM00438">
    <property type="entry name" value="ZnF_NFX"/>
    <property type="match status" value="7"/>
</dbReference>
<evidence type="ECO:0000256" key="1">
    <source>
        <dbReference type="ARBA" id="ARBA00004123"/>
    </source>
</evidence>
<comment type="subcellular location">
    <subcellularLocation>
        <location evidence="1">Nucleus</location>
    </subcellularLocation>
</comment>
<dbReference type="OrthoDB" id="6512771at2759"/>
<dbReference type="STRING" id="623744.A0A553RD75"/>
<name>A0A553RD75_9TELE</name>
<proteinExistence type="inferred from homology"/>
<dbReference type="PANTHER" id="PTHR12360:SF12">
    <property type="entry name" value="TRANSCRIPTIONAL REPRESSOR NF-X1"/>
    <property type="match status" value="1"/>
</dbReference>
<feature type="compositionally biased region" description="Basic and acidic residues" evidence="11">
    <location>
        <begin position="35"/>
        <end position="45"/>
    </location>
</feature>
<dbReference type="GO" id="GO:0008270">
    <property type="term" value="F:zinc ion binding"/>
    <property type="evidence" value="ECO:0007669"/>
    <property type="project" value="UniProtKB-KW"/>
</dbReference>
<dbReference type="InterPro" id="IPR001841">
    <property type="entry name" value="Znf_RING"/>
</dbReference>
<dbReference type="PROSITE" id="PS50016">
    <property type="entry name" value="ZF_PHD_2"/>
    <property type="match status" value="1"/>
</dbReference>
<dbReference type="SUPFAM" id="SSF57850">
    <property type="entry name" value="RING/U-box"/>
    <property type="match status" value="1"/>
</dbReference>
<dbReference type="GO" id="GO:0000122">
    <property type="term" value="P:negative regulation of transcription by RNA polymerase II"/>
    <property type="evidence" value="ECO:0007669"/>
    <property type="project" value="TreeGrafter"/>
</dbReference>
<reference evidence="14 15" key="1">
    <citation type="journal article" date="2019" name="Sci. Data">
        <title>Hybrid genome assembly and annotation of Danionella translucida.</title>
        <authorList>
            <person name="Kadobianskyi M."/>
            <person name="Schulze L."/>
            <person name="Schuelke M."/>
            <person name="Judkewitz B."/>
        </authorList>
    </citation>
    <scope>NUCLEOTIDE SEQUENCE [LARGE SCALE GENOMIC DNA]</scope>
    <source>
        <strain evidence="14 15">Bolton</strain>
    </source>
</reference>
<dbReference type="InterPro" id="IPR019787">
    <property type="entry name" value="Znf_PHD-finger"/>
</dbReference>
<accession>A0A553RD75</accession>
<evidence type="ECO:0000259" key="12">
    <source>
        <dbReference type="PROSITE" id="PS50016"/>
    </source>
</evidence>
<dbReference type="InterPro" id="IPR034078">
    <property type="entry name" value="NFX1_fam"/>
</dbReference>
<gene>
    <name evidence="14" type="ORF">DNTS_020306</name>
</gene>
<evidence type="ECO:0000256" key="5">
    <source>
        <dbReference type="ARBA" id="ARBA00022771"/>
    </source>
</evidence>
<feature type="domain" description="PHD-type" evidence="12">
    <location>
        <begin position="305"/>
        <end position="362"/>
    </location>
</feature>
<feature type="compositionally biased region" description="Gly residues" evidence="11">
    <location>
        <begin position="81"/>
        <end position="97"/>
    </location>
</feature>
<dbReference type="GO" id="GO:0000977">
    <property type="term" value="F:RNA polymerase II transcription regulatory region sequence-specific DNA binding"/>
    <property type="evidence" value="ECO:0007669"/>
    <property type="project" value="TreeGrafter"/>
</dbReference>
<dbReference type="GO" id="GO:0000981">
    <property type="term" value="F:DNA-binding transcription factor activity, RNA polymerase II-specific"/>
    <property type="evidence" value="ECO:0007669"/>
    <property type="project" value="TreeGrafter"/>
</dbReference>
<feature type="compositionally biased region" description="Basic and acidic residues" evidence="11">
    <location>
        <begin position="194"/>
        <end position="211"/>
    </location>
</feature>
<evidence type="ECO:0000256" key="10">
    <source>
        <dbReference type="PROSITE-ProRule" id="PRU00175"/>
    </source>
</evidence>